<evidence type="ECO:0000256" key="1">
    <source>
        <dbReference type="SAM" id="Phobius"/>
    </source>
</evidence>
<evidence type="ECO:0000313" key="3">
    <source>
        <dbReference type="Proteomes" id="UP000004259"/>
    </source>
</evidence>
<proteinExistence type="predicted"/>
<feature type="transmembrane region" description="Helical" evidence="1">
    <location>
        <begin position="167"/>
        <end position="191"/>
    </location>
</feature>
<dbReference type="Proteomes" id="UP000004259">
    <property type="component" value="Unassembled WGS sequence"/>
</dbReference>
<accession>E9SI34</accession>
<gene>
    <name evidence="2" type="ORF">CUS_5399</name>
</gene>
<keyword evidence="3" id="KW-1185">Reference proteome</keyword>
<keyword evidence="1" id="KW-0472">Membrane</keyword>
<dbReference type="AlphaFoldDB" id="E9SI34"/>
<sequence>MGERNSIMGIKFKSSRSYLLNALFAAVFCAAILFYHVNNPKVTKVGTYEDFEVNTWTERVDDYNDHDSYTKYMISVNCTFYEDFEPDFTAEDKDVYTAYEEQKNQAKKTERLFKGSVTEHVFAQFEYYSKRKLTLYKTSQGEVFPVYSPECDAKEASREYRQMHPTYLWLCAVIFLEVYIVLHTSFGLAALRYEHKMRSI</sequence>
<name>E9SI34_RUMAL</name>
<keyword evidence="1" id="KW-1133">Transmembrane helix</keyword>
<evidence type="ECO:0000313" key="2">
    <source>
        <dbReference type="EMBL" id="EGC01070.1"/>
    </source>
</evidence>
<comment type="caution">
    <text evidence="2">The sequence shown here is derived from an EMBL/GenBank/DDBJ whole genome shotgun (WGS) entry which is preliminary data.</text>
</comment>
<dbReference type="STRING" id="246199.CUS_5399"/>
<organism evidence="2 3">
    <name type="scientific">Ruminococcus albus 8</name>
    <dbReference type="NCBI Taxonomy" id="246199"/>
    <lineage>
        <taxon>Bacteria</taxon>
        <taxon>Bacillati</taxon>
        <taxon>Bacillota</taxon>
        <taxon>Clostridia</taxon>
        <taxon>Eubacteriales</taxon>
        <taxon>Oscillospiraceae</taxon>
        <taxon>Ruminococcus</taxon>
    </lineage>
</organism>
<dbReference type="EMBL" id="ADKM02000135">
    <property type="protein sequence ID" value="EGC01070.1"/>
    <property type="molecule type" value="Genomic_DNA"/>
</dbReference>
<protein>
    <submittedName>
        <fullName evidence="2">Uncharacterized protein</fullName>
    </submittedName>
</protein>
<keyword evidence="1" id="KW-0812">Transmembrane</keyword>
<feature type="transmembrane region" description="Helical" evidence="1">
    <location>
        <begin position="18"/>
        <end position="37"/>
    </location>
</feature>
<reference evidence="2 3" key="1">
    <citation type="submission" date="2011-02" db="EMBL/GenBank/DDBJ databases">
        <authorList>
            <person name="Nelson K.E."/>
            <person name="Sutton G."/>
            <person name="Torralba M."/>
            <person name="Durkin S."/>
            <person name="Harkins D."/>
            <person name="Montgomery R."/>
            <person name="Ziemer C."/>
            <person name="Klaassens E."/>
            <person name="Ocuiv P."/>
            <person name="Morrison M."/>
        </authorList>
    </citation>
    <scope>NUCLEOTIDE SEQUENCE [LARGE SCALE GENOMIC DNA]</scope>
    <source>
        <strain evidence="2 3">8</strain>
    </source>
</reference>